<dbReference type="CDD" id="cd18773">
    <property type="entry name" value="PDC1_HK_sensor"/>
    <property type="match status" value="1"/>
</dbReference>
<dbReference type="Gene3D" id="3.30.450.20">
    <property type="entry name" value="PAS domain"/>
    <property type="match status" value="1"/>
</dbReference>
<dbReference type="InterPro" id="IPR001932">
    <property type="entry name" value="PPM-type_phosphatase-like_dom"/>
</dbReference>
<keyword evidence="2" id="KW-1133">Transmembrane helix</keyword>
<dbReference type="Gene3D" id="3.60.40.10">
    <property type="entry name" value="PPM-type phosphatase domain"/>
    <property type="match status" value="1"/>
</dbReference>
<sequence length="635" mass="73084">MKTDNKHIRRNLSWYFHRPAYWFINILIFIIFLVLVASLFSFFTYKETVKVNRMYTSIDQVSDRIEREIASSSAEIKTLYLLDSDTVISNPYISDQLISFTKDILIAHEDIFGIAYAIIPEYGARGVYLYKYNNIVKLKELSEVYDKYGTSYYDREWFKKPLIEKKAFIDLPTSNLFSQEVGEFTATYSFPVTNSNHEIYAVAALDIDIKDIVNLIKSEIDFSDTSVFVRVEDNYDRPAYAKFDSNLTPKLSYNNFLIQPINGEWYVDGLRIYRKESLVFGSIDIITEIDLTKLILMVLSVFIILIFLLIILNILLSKILRKKIDKLILPLVDLSNHLENIVDNKNLDKKIELSNIQSVEIQKLFESVEKMRTDILRYIEIQKKFNIKKSELHLAKQIQEMFMSDSIDMSQIKNLDIATHYSSAEDLSGDIYDIRKDKENNLWILIGDSMGKNSAASIFSLFLLARFRFLISSETSCANIITKLNSYMCKHNKNSMFISCICMKIDFGSNKIYISNAGHDKPIIVLNDNQLASLDDGYIVLGIDPDAIYSEDIVDMVNCKSLLLYTDGLSETKSSQGFYGIDKIKNILITSSELAASNQLDKLLEDINLFKDESLAQDDKTAILIKFFGDKCDQK</sequence>
<evidence type="ECO:0000256" key="1">
    <source>
        <dbReference type="ARBA" id="ARBA00022801"/>
    </source>
</evidence>
<dbReference type="RefSeq" id="WP_407878057.1">
    <property type="nucleotide sequence ID" value="NZ_BTHG01000008.1"/>
</dbReference>
<dbReference type="Proteomes" id="UP001628164">
    <property type="component" value="Unassembled WGS sequence"/>
</dbReference>
<dbReference type="SMART" id="SM00331">
    <property type="entry name" value="PP2C_SIG"/>
    <property type="match status" value="1"/>
</dbReference>
<dbReference type="PANTHER" id="PTHR43156">
    <property type="entry name" value="STAGE II SPORULATION PROTEIN E-RELATED"/>
    <property type="match status" value="1"/>
</dbReference>
<comment type="caution">
    <text evidence="4">The sequence shown here is derived from an EMBL/GenBank/DDBJ whole genome shotgun (WGS) entry which is preliminary data.</text>
</comment>
<accession>A0ABQ6PJ10</accession>
<keyword evidence="5" id="KW-1185">Reference proteome</keyword>
<proteinExistence type="predicted"/>
<dbReference type="InterPro" id="IPR052016">
    <property type="entry name" value="Bact_Sigma-Reg"/>
</dbReference>
<feature type="domain" description="PPM-type phosphatase" evidence="3">
    <location>
        <begin position="412"/>
        <end position="627"/>
    </location>
</feature>
<keyword evidence="2" id="KW-0812">Transmembrane</keyword>
<keyword evidence="1" id="KW-0378">Hydrolase</keyword>
<dbReference type="SUPFAM" id="SSF81606">
    <property type="entry name" value="PP2C-like"/>
    <property type="match status" value="1"/>
</dbReference>
<dbReference type="PANTHER" id="PTHR43156:SF2">
    <property type="entry name" value="STAGE II SPORULATION PROTEIN E"/>
    <property type="match status" value="1"/>
</dbReference>
<evidence type="ECO:0000256" key="2">
    <source>
        <dbReference type="SAM" id="Phobius"/>
    </source>
</evidence>
<evidence type="ECO:0000259" key="3">
    <source>
        <dbReference type="SMART" id="SM00331"/>
    </source>
</evidence>
<protein>
    <recommendedName>
        <fullName evidence="3">PPM-type phosphatase domain-containing protein</fullName>
    </recommendedName>
</protein>
<evidence type="ECO:0000313" key="5">
    <source>
        <dbReference type="Proteomes" id="UP001628164"/>
    </source>
</evidence>
<organism evidence="4 5">
    <name type="scientific">Francisella sciaenopsi</name>
    <dbReference type="NCBI Taxonomy" id="3055034"/>
    <lineage>
        <taxon>Bacteria</taxon>
        <taxon>Pseudomonadati</taxon>
        <taxon>Pseudomonadota</taxon>
        <taxon>Gammaproteobacteria</taxon>
        <taxon>Thiotrichales</taxon>
        <taxon>Francisellaceae</taxon>
        <taxon>Francisella</taxon>
    </lineage>
</organism>
<gene>
    <name evidence="4" type="ORF">fsci_18590</name>
</gene>
<dbReference type="Pfam" id="PF07228">
    <property type="entry name" value="SpoIIE"/>
    <property type="match status" value="1"/>
</dbReference>
<feature type="transmembrane region" description="Helical" evidence="2">
    <location>
        <begin position="21"/>
        <end position="45"/>
    </location>
</feature>
<feature type="transmembrane region" description="Helical" evidence="2">
    <location>
        <begin position="294"/>
        <end position="316"/>
    </location>
</feature>
<evidence type="ECO:0000313" key="4">
    <source>
        <dbReference type="EMBL" id="GMN90371.1"/>
    </source>
</evidence>
<name>A0ABQ6PJ10_9GAMM</name>
<dbReference type="EMBL" id="BTHG01000008">
    <property type="protein sequence ID" value="GMN90371.1"/>
    <property type="molecule type" value="Genomic_DNA"/>
</dbReference>
<dbReference type="InterPro" id="IPR036457">
    <property type="entry name" value="PPM-type-like_dom_sf"/>
</dbReference>
<reference evidence="4 5" key="1">
    <citation type="journal article" date="2024" name="Dis. Aquat. Organ.">
        <title>Francisella sciaenopsi sp. nov. isolated from diseased red drum Sciaenops ocellatus in Florida, USA.</title>
        <authorList>
            <person name="Kawahara M."/>
            <person name="Cody T.T."/>
            <person name="Yanong R.P.E."/>
            <person name="Henderson E."/>
            <person name="Yazdi Z."/>
            <person name="Soto E."/>
        </authorList>
    </citation>
    <scope>NUCLEOTIDE SEQUENCE [LARGE SCALE GENOMIC DNA]</scope>
    <source>
        <strain evidence="4 5">R22-20-7</strain>
    </source>
</reference>
<keyword evidence="2" id="KW-0472">Membrane</keyword>